<dbReference type="Gramene" id="OE9A108017T1">
    <property type="protein sequence ID" value="OE9A108017C1"/>
    <property type="gene ID" value="OE9A108017"/>
</dbReference>
<dbReference type="Proteomes" id="UP000594638">
    <property type="component" value="Unassembled WGS sequence"/>
</dbReference>
<gene>
    <name evidence="2" type="ORF">OLEA9_A108017</name>
</gene>
<organism evidence="2 3">
    <name type="scientific">Olea europaea subsp. europaea</name>
    <dbReference type="NCBI Taxonomy" id="158383"/>
    <lineage>
        <taxon>Eukaryota</taxon>
        <taxon>Viridiplantae</taxon>
        <taxon>Streptophyta</taxon>
        <taxon>Embryophyta</taxon>
        <taxon>Tracheophyta</taxon>
        <taxon>Spermatophyta</taxon>
        <taxon>Magnoliopsida</taxon>
        <taxon>eudicotyledons</taxon>
        <taxon>Gunneridae</taxon>
        <taxon>Pentapetalae</taxon>
        <taxon>asterids</taxon>
        <taxon>lamiids</taxon>
        <taxon>Lamiales</taxon>
        <taxon>Oleaceae</taxon>
        <taxon>Oleeae</taxon>
        <taxon>Olea</taxon>
    </lineage>
</organism>
<dbReference type="AlphaFoldDB" id="A0A8S0U879"/>
<sequence length="103" mass="11454">MAADKGSTNFGLLTIPRRISVVVRDVSICRSLLRDESILHLTFPPPSASNVRASSPRRRSRTHAAGSNFKPYNTIASSRAWSPHFHKMSHALTKNDIKEARNS</sequence>
<evidence type="ECO:0000256" key="1">
    <source>
        <dbReference type="SAM" id="MobiDB-lite"/>
    </source>
</evidence>
<comment type="caution">
    <text evidence="2">The sequence shown here is derived from an EMBL/GenBank/DDBJ whole genome shotgun (WGS) entry which is preliminary data.</text>
</comment>
<dbReference type="EMBL" id="CACTIH010007461">
    <property type="protein sequence ID" value="CAA3013961.1"/>
    <property type="molecule type" value="Genomic_DNA"/>
</dbReference>
<evidence type="ECO:0000313" key="3">
    <source>
        <dbReference type="Proteomes" id="UP000594638"/>
    </source>
</evidence>
<reference evidence="2 3" key="1">
    <citation type="submission" date="2019-12" db="EMBL/GenBank/DDBJ databases">
        <authorList>
            <person name="Alioto T."/>
            <person name="Alioto T."/>
            <person name="Gomez Garrido J."/>
        </authorList>
    </citation>
    <scope>NUCLEOTIDE SEQUENCE [LARGE SCALE GENOMIC DNA]</scope>
</reference>
<accession>A0A8S0U879</accession>
<protein>
    <submittedName>
        <fullName evidence="2">Uncharacterized protein</fullName>
    </submittedName>
</protein>
<feature type="region of interest" description="Disordered" evidence="1">
    <location>
        <begin position="45"/>
        <end position="70"/>
    </location>
</feature>
<name>A0A8S0U879_OLEEU</name>
<keyword evidence="3" id="KW-1185">Reference proteome</keyword>
<proteinExistence type="predicted"/>
<evidence type="ECO:0000313" key="2">
    <source>
        <dbReference type="EMBL" id="CAA3013961.1"/>
    </source>
</evidence>